<feature type="compositionally biased region" description="Basic residues" evidence="4">
    <location>
        <begin position="70"/>
        <end position="81"/>
    </location>
</feature>
<dbReference type="GO" id="GO:0032259">
    <property type="term" value="P:methylation"/>
    <property type="evidence" value="ECO:0007669"/>
    <property type="project" value="UniProtKB-KW"/>
</dbReference>
<dbReference type="OrthoDB" id="4882at2759"/>
<keyword evidence="7" id="KW-1185">Reference proteome</keyword>
<proteinExistence type="inferred from homology"/>
<accession>A0A2V3INE8</accession>
<evidence type="ECO:0000256" key="2">
    <source>
        <dbReference type="ARBA" id="ARBA00033753"/>
    </source>
</evidence>
<dbReference type="InterPro" id="IPR036413">
    <property type="entry name" value="YaeB-like_sf"/>
</dbReference>
<gene>
    <name evidence="6" type="ORF">BWQ96_06615</name>
</gene>
<evidence type="ECO:0000313" key="7">
    <source>
        <dbReference type="Proteomes" id="UP000247409"/>
    </source>
</evidence>
<feature type="coiled-coil region" evidence="3">
    <location>
        <begin position="21"/>
        <end position="48"/>
    </location>
</feature>
<dbReference type="InterPro" id="IPR036414">
    <property type="entry name" value="YaeB_N_sf"/>
</dbReference>
<evidence type="ECO:0000313" key="6">
    <source>
        <dbReference type="EMBL" id="PXF43606.1"/>
    </source>
</evidence>
<evidence type="ECO:0000259" key="5">
    <source>
        <dbReference type="PROSITE" id="PS51668"/>
    </source>
</evidence>
<dbReference type="InterPro" id="IPR023370">
    <property type="entry name" value="TrmO-like_N"/>
</dbReference>
<evidence type="ECO:0000256" key="4">
    <source>
        <dbReference type="SAM" id="MobiDB-lite"/>
    </source>
</evidence>
<dbReference type="AlphaFoldDB" id="A0A2V3INE8"/>
<dbReference type="SUPFAM" id="SSF118196">
    <property type="entry name" value="YaeB-like"/>
    <property type="match status" value="1"/>
</dbReference>
<keyword evidence="1" id="KW-0949">S-adenosyl-L-methionine</keyword>
<dbReference type="GO" id="GO:0008168">
    <property type="term" value="F:methyltransferase activity"/>
    <property type="evidence" value="ECO:0007669"/>
    <property type="project" value="UniProtKB-KW"/>
</dbReference>
<dbReference type="PROSITE" id="PS51668">
    <property type="entry name" value="TSAA_2"/>
    <property type="match status" value="1"/>
</dbReference>
<dbReference type="PANTHER" id="PTHR12818">
    <property type="entry name" value="TRNA (ADENINE(37)-N6)-METHYLTRANSFERASE"/>
    <property type="match status" value="1"/>
</dbReference>
<keyword evidence="6" id="KW-0808">Transferase</keyword>
<keyword evidence="6" id="KW-0489">Methyltransferase</keyword>
<sequence length="387" mass="44379">MESNPRYEVVSQLQTFQKEDLDLLLQKLGDLDKNIEKVETQVANHSNLLSAARGVVAMRGGKIDYAASKAQRRSSKCRPNQRKWSQENDGTVPRHSKSLPLSELPLPPCGLIYTAFHKRFEAPRQSFTGTTGSATLVISQHSNRKEVLLQWSKLFRRLKPGKRLWILYWFDRNASHWRHFVRPPRARGGFRVGLFATRSPNRPTPIGLSLSVVDSIDPLLRHIFVSGVDVLDETPLIGVKEYIEERDCFFDSRSGWLDDHGRIQPLYYDPVMNTSSFPTFTLEYGSTVSEQIEFIDRNCSIDVQSMIYESLRRTSFSDACSLAEPRNNAFGCLPVGAYRVHFTVKCESNEIHLTHIVSGMRREVCESEANSDPEARLHLEFHRRFHR</sequence>
<feature type="domain" description="TsaA-like" evidence="5">
    <location>
        <begin position="106"/>
        <end position="251"/>
    </location>
</feature>
<feature type="region of interest" description="Disordered" evidence="4">
    <location>
        <begin position="68"/>
        <end position="99"/>
    </location>
</feature>
<dbReference type="Gene3D" id="2.40.30.70">
    <property type="entry name" value="YaeB-like"/>
    <property type="match status" value="1"/>
</dbReference>
<dbReference type="STRING" id="448386.A0A2V3INE8"/>
<comment type="caution">
    <text evidence="6">The sequence shown here is derived from an EMBL/GenBank/DDBJ whole genome shotgun (WGS) entry which is preliminary data.</text>
</comment>
<reference evidence="6 7" key="1">
    <citation type="journal article" date="2018" name="Mol. Biol. Evol.">
        <title>Analysis of the draft genome of the red seaweed Gracilariopsis chorda provides insights into genome size evolution in Rhodophyta.</title>
        <authorList>
            <person name="Lee J."/>
            <person name="Yang E.C."/>
            <person name="Graf L."/>
            <person name="Yang J.H."/>
            <person name="Qiu H."/>
            <person name="Zel Zion U."/>
            <person name="Chan C.X."/>
            <person name="Stephens T.G."/>
            <person name="Weber A.P.M."/>
            <person name="Boo G.H."/>
            <person name="Boo S.M."/>
            <person name="Kim K.M."/>
            <person name="Shin Y."/>
            <person name="Jung M."/>
            <person name="Lee S.J."/>
            <person name="Yim H.S."/>
            <person name="Lee J.H."/>
            <person name="Bhattacharya D."/>
            <person name="Yoon H.S."/>
        </authorList>
    </citation>
    <scope>NUCLEOTIDE SEQUENCE [LARGE SCALE GENOMIC DNA]</scope>
    <source>
        <strain evidence="6 7">SKKU-2015</strain>
        <tissue evidence="6">Whole body</tissue>
    </source>
</reference>
<dbReference type="EMBL" id="NBIV01000117">
    <property type="protein sequence ID" value="PXF43606.1"/>
    <property type="molecule type" value="Genomic_DNA"/>
</dbReference>
<evidence type="ECO:0000256" key="1">
    <source>
        <dbReference type="ARBA" id="ARBA00022691"/>
    </source>
</evidence>
<name>A0A2V3INE8_9FLOR</name>
<organism evidence="6 7">
    <name type="scientific">Gracilariopsis chorda</name>
    <dbReference type="NCBI Taxonomy" id="448386"/>
    <lineage>
        <taxon>Eukaryota</taxon>
        <taxon>Rhodophyta</taxon>
        <taxon>Florideophyceae</taxon>
        <taxon>Rhodymeniophycidae</taxon>
        <taxon>Gracilariales</taxon>
        <taxon>Gracilariaceae</taxon>
        <taxon>Gracilariopsis</taxon>
    </lineage>
</organism>
<evidence type="ECO:0000256" key="3">
    <source>
        <dbReference type="SAM" id="Coils"/>
    </source>
</evidence>
<dbReference type="InterPro" id="IPR040372">
    <property type="entry name" value="YaeB-like"/>
</dbReference>
<dbReference type="PANTHER" id="PTHR12818:SF0">
    <property type="entry name" value="TRNA (ADENINE(37)-N6)-METHYLTRANSFERASE"/>
    <property type="match status" value="1"/>
</dbReference>
<keyword evidence="3" id="KW-0175">Coiled coil</keyword>
<dbReference type="Pfam" id="PF01980">
    <property type="entry name" value="TrmO_N"/>
    <property type="match status" value="1"/>
</dbReference>
<dbReference type="Proteomes" id="UP000247409">
    <property type="component" value="Unassembled WGS sequence"/>
</dbReference>
<protein>
    <submittedName>
        <fullName evidence="6">tRNA (Adenine(37)-N6)-methyltransferase</fullName>
    </submittedName>
</protein>
<comment type="similarity">
    <text evidence="2">Belongs to the tRNA methyltransferase O family.</text>
</comment>